<dbReference type="GO" id="GO:0030170">
    <property type="term" value="F:pyridoxal phosphate binding"/>
    <property type="evidence" value="ECO:0007669"/>
    <property type="project" value="InterPro"/>
</dbReference>
<keyword evidence="4" id="KW-1185">Reference proteome</keyword>
<dbReference type="CDD" id="cd00609">
    <property type="entry name" value="AAT_like"/>
    <property type="match status" value="1"/>
</dbReference>
<dbReference type="Proteomes" id="UP000236520">
    <property type="component" value="Unassembled WGS sequence"/>
</dbReference>
<gene>
    <name evidence="3" type="ORF">SMF913_10387</name>
</gene>
<evidence type="ECO:0000256" key="1">
    <source>
        <dbReference type="SAM" id="MobiDB-lite"/>
    </source>
</evidence>
<dbReference type="PANTHER" id="PTHR46577:SF1">
    <property type="entry name" value="HTH-TYPE TRANSCRIPTIONAL REGULATORY PROTEIN GABR"/>
    <property type="match status" value="1"/>
</dbReference>
<evidence type="ECO:0000259" key="2">
    <source>
        <dbReference type="Pfam" id="PF00155"/>
    </source>
</evidence>
<proteinExistence type="predicted"/>
<dbReference type="InterPro" id="IPR051446">
    <property type="entry name" value="HTH_trans_reg/aminotransferase"/>
</dbReference>
<feature type="compositionally biased region" description="Basic and acidic residues" evidence="1">
    <location>
        <begin position="9"/>
        <end position="19"/>
    </location>
</feature>
<dbReference type="InterPro" id="IPR004839">
    <property type="entry name" value="Aminotransferase_I/II_large"/>
</dbReference>
<feature type="domain" description="Aminotransferase class I/classII large" evidence="2">
    <location>
        <begin position="61"/>
        <end position="373"/>
    </location>
</feature>
<reference evidence="3 4" key="1">
    <citation type="submission" date="2015-09" db="EMBL/GenBank/DDBJ databases">
        <title>Genome sequence, genome mining and natural product profiling of a biocontrol bacterium Streptomyces malaysiensis F913.</title>
        <authorList>
            <person name="Xu Y."/>
            <person name="Wei J."/>
            <person name="Xie J."/>
            <person name="Li T."/>
            <person name="Zhou Z."/>
        </authorList>
    </citation>
    <scope>NUCLEOTIDE SEQUENCE [LARGE SCALE GENOMIC DNA]</scope>
    <source>
        <strain evidence="3 4">F913</strain>
    </source>
</reference>
<dbReference type="Gene3D" id="3.40.640.10">
    <property type="entry name" value="Type I PLP-dependent aspartate aminotransferase-like (Major domain)"/>
    <property type="match status" value="1"/>
</dbReference>
<dbReference type="InterPro" id="IPR015424">
    <property type="entry name" value="PyrdxlP-dep_Trfase"/>
</dbReference>
<comment type="caution">
    <text evidence="3">The sequence shown here is derived from an EMBL/GenBank/DDBJ whole genome shotgun (WGS) entry which is preliminary data.</text>
</comment>
<dbReference type="AlphaFoldDB" id="A0A2J7Z259"/>
<dbReference type="RefSeq" id="WP_102933171.1">
    <property type="nucleotide sequence ID" value="NZ_LJIW01000001.1"/>
</dbReference>
<feature type="region of interest" description="Disordered" evidence="1">
    <location>
        <begin position="1"/>
        <end position="27"/>
    </location>
</feature>
<sequence>MTSLIASDHNPDDLRRRESPVFMSGNLPPDVPEVFDARYGAALDSALSRRSPSRLIGAHQYRGSDRDRAAGAAFTGRRLGTTPTPERVVVANGTQSILIQLLSGLVPRGGLIAVEGLTYPTIRTFVQTLGIDVAPVAMDGEGIDPEAFEQVCRTRRPAALYTMPTLQNPTTVTMSTDRRRAIADVCRRYDVSVIEDDIYSLLPTDAPPPLSAYLPELSWYVLGTAKSIAAGLKVAYLVAPDEESAKARFWPGVRSTYWMVAPINAAVMSSLVEDDGATAIIDAVRDEIRARHELVTDALAGIDHRTTPESLHVWLPLSADRTAADLAAGALAAGASIGTSDTFYFGTGTAPEAVRFGVGAPPDRAALERGLTAVRHAYHR</sequence>
<organism evidence="3 4">
    <name type="scientific">Streptomyces malaysiensis</name>
    <dbReference type="NCBI Taxonomy" id="92644"/>
    <lineage>
        <taxon>Bacteria</taxon>
        <taxon>Bacillati</taxon>
        <taxon>Actinomycetota</taxon>
        <taxon>Actinomycetes</taxon>
        <taxon>Kitasatosporales</taxon>
        <taxon>Streptomycetaceae</taxon>
        <taxon>Streptomyces</taxon>
        <taxon>Streptomyces violaceusniger group</taxon>
    </lineage>
</organism>
<accession>A0A2J7Z259</accession>
<dbReference type="EMBL" id="LJIW01000001">
    <property type="protein sequence ID" value="PNG94362.1"/>
    <property type="molecule type" value="Genomic_DNA"/>
</dbReference>
<name>A0A2J7Z259_STRMQ</name>
<dbReference type="Pfam" id="PF00155">
    <property type="entry name" value="Aminotran_1_2"/>
    <property type="match status" value="1"/>
</dbReference>
<protein>
    <recommendedName>
        <fullName evidence="2">Aminotransferase class I/classII large domain-containing protein</fullName>
    </recommendedName>
</protein>
<evidence type="ECO:0000313" key="3">
    <source>
        <dbReference type="EMBL" id="PNG94362.1"/>
    </source>
</evidence>
<dbReference type="InterPro" id="IPR015421">
    <property type="entry name" value="PyrdxlP-dep_Trfase_major"/>
</dbReference>
<dbReference type="SUPFAM" id="SSF53383">
    <property type="entry name" value="PLP-dependent transferases"/>
    <property type="match status" value="1"/>
</dbReference>
<dbReference type="PANTHER" id="PTHR46577">
    <property type="entry name" value="HTH-TYPE TRANSCRIPTIONAL REGULATORY PROTEIN GABR"/>
    <property type="match status" value="1"/>
</dbReference>
<evidence type="ECO:0000313" key="4">
    <source>
        <dbReference type="Proteomes" id="UP000236520"/>
    </source>
</evidence>